<gene>
    <name evidence="2" type="ORF">GQ607_014698</name>
</gene>
<proteinExistence type="predicted"/>
<reference evidence="2 3" key="1">
    <citation type="submission" date="2019-12" db="EMBL/GenBank/DDBJ databases">
        <title>A genome sequence resource for the geographically widespread anthracnose pathogen Colletotrichum asianum.</title>
        <authorList>
            <person name="Meng Y."/>
        </authorList>
    </citation>
    <scope>NUCLEOTIDE SEQUENCE [LARGE SCALE GENOMIC DNA]</scope>
    <source>
        <strain evidence="2 3">ICMP 18580</strain>
    </source>
</reference>
<feature type="region of interest" description="Disordered" evidence="1">
    <location>
        <begin position="122"/>
        <end position="143"/>
    </location>
</feature>
<comment type="caution">
    <text evidence="2">The sequence shown here is derived from an EMBL/GenBank/DDBJ whole genome shotgun (WGS) entry which is preliminary data.</text>
</comment>
<dbReference type="EMBL" id="WOWK01000116">
    <property type="protein sequence ID" value="KAF0318082.1"/>
    <property type="molecule type" value="Genomic_DNA"/>
</dbReference>
<name>A0A8H3ZJH1_9PEZI</name>
<evidence type="ECO:0000256" key="1">
    <source>
        <dbReference type="SAM" id="MobiDB-lite"/>
    </source>
</evidence>
<feature type="compositionally biased region" description="Polar residues" evidence="1">
    <location>
        <begin position="126"/>
        <end position="142"/>
    </location>
</feature>
<evidence type="ECO:0000313" key="3">
    <source>
        <dbReference type="Proteomes" id="UP000434172"/>
    </source>
</evidence>
<dbReference type="Proteomes" id="UP000434172">
    <property type="component" value="Unassembled WGS sequence"/>
</dbReference>
<keyword evidence="3" id="KW-1185">Reference proteome</keyword>
<protein>
    <submittedName>
        <fullName evidence="2">Uncharacterized protein</fullName>
    </submittedName>
</protein>
<sequence length="165" mass="18053">MLRVFTNIVIRGSGKKTPALKFPFRRINFFHTTPALQPQPRHHILGQNSAKRDAKVDTNALYAMNIKQSWGWGALDGAMFVVGLFGGYHLTTFCLEKIIKNGQPRNSRKSGYACMGEATKEDKSSSKSNAGSCGRISDSSGPCRSGCQGELCVGSAYPHGVNRWI</sequence>
<evidence type="ECO:0000313" key="2">
    <source>
        <dbReference type="EMBL" id="KAF0318082.1"/>
    </source>
</evidence>
<accession>A0A8H3ZJH1</accession>
<dbReference type="AlphaFoldDB" id="A0A8H3ZJH1"/>
<organism evidence="2 3">
    <name type="scientific">Colletotrichum asianum</name>
    <dbReference type="NCBI Taxonomy" id="702518"/>
    <lineage>
        <taxon>Eukaryota</taxon>
        <taxon>Fungi</taxon>
        <taxon>Dikarya</taxon>
        <taxon>Ascomycota</taxon>
        <taxon>Pezizomycotina</taxon>
        <taxon>Sordariomycetes</taxon>
        <taxon>Hypocreomycetidae</taxon>
        <taxon>Glomerellales</taxon>
        <taxon>Glomerellaceae</taxon>
        <taxon>Colletotrichum</taxon>
        <taxon>Colletotrichum gloeosporioides species complex</taxon>
    </lineage>
</organism>
<dbReference type="OrthoDB" id="10305289at2759"/>